<feature type="non-terminal residue" evidence="1">
    <location>
        <position position="1"/>
    </location>
</feature>
<dbReference type="EMBL" id="AWWV01007505">
    <property type="protein sequence ID" value="OMO96103.1"/>
    <property type="molecule type" value="Genomic_DNA"/>
</dbReference>
<evidence type="ECO:0000313" key="1">
    <source>
        <dbReference type="EMBL" id="OMO96103.1"/>
    </source>
</evidence>
<name>A0A1R3JMU3_COCAP</name>
<dbReference type="AlphaFoldDB" id="A0A1R3JMU3"/>
<organism evidence="1 2">
    <name type="scientific">Corchorus capsularis</name>
    <name type="common">Jute</name>
    <dbReference type="NCBI Taxonomy" id="210143"/>
    <lineage>
        <taxon>Eukaryota</taxon>
        <taxon>Viridiplantae</taxon>
        <taxon>Streptophyta</taxon>
        <taxon>Embryophyta</taxon>
        <taxon>Tracheophyta</taxon>
        <taxon>Spermatophyta</taxon>
        <taxon>Magnoliopsida</taxon>
        <taxon>eudicotyledons</taxon>
        <taxon>Gunneridae</taxon>
        <taxon>Pentapetalae</taxon>
        <taxon>rosids</taxon>
        <taxon>malvids</taxon>
        <taxon>Malvales</taxon>
        <taxon>Malvaceae</taxon>
        <taxon>Grewioideae</taxon>
        <taxon>Apeibeae</taxon>
        <taxon>Corchorus</taxon>
    </lineage>
</organism>
<dbReference type="Gramene" id="OMO96103">
    <property type="protein sequence ID" value="OMO96103"/>
    <property type="gene ID" value="CCACVL1_05071"/>
</dbReference>
<feature type="non-terminal residue" evidence="1">
    <location>
        <position position="23"/>
    </location>
</feature>
<protein>
    <submittedName>
        <fullName evidence="1">Uncharacterized protein</fullName>
    </submittedName>
</protein>
<dbReference type="Proteomes" id="UP000188268">
    <property type="component" value="Unassembled WGS sequence"/>
</dbReference>
<evidence type="ECO:0000313" key="2">
    <source>
        <dbReference type="Proteomes" id="UP000188268"/>
    </source>
</evidence>
<proteinExistence type="predicted"/>
<keyword evidence="2" id="KW-1185">Reference proteome</keyword>
<sequence length="23" mass="2720">IGFFRPRFLLTCHEVPFRLNLGS</sequence>
<gene>
    <name evidence="1" type="ORF">CCACVL1_05071</name>
</gene>
<reference evidence="1 2" key="1">
    <citation type="submission" date="2013-09" db="EMBL/GenBank/DDBJ databases">
        <title>Corchorus capsularis genome sequencing.</title>
        <authorList>
            <person name="Alam M."/>
            <person name="Haque M.S."/>
            <person name="Islam M.S."/>
            <person name="Emdad E.M."/>
            <person name="Islam M.M."/>
            <person name="Ahmed B."/>
            <person name="Halim A."/>
            <person name="Hossen Q.M.M."/>
            <person name="Hossain M.Z."/>
            <person name="Ahmed R."/>
            <person name="Khan M.M."/>
            <person name="Islam R."/>
            <person name="Rashid M.M."/>
            <person name="Khan S.A."/>
            <person name="Rahman M.S."/>
            <person name="Alam M."/>
        </authorList>
    </citation>
    <scope>NUCLEOTIDE SEQUENCE [LARGE SCALE GENOMIC DNA]</scope>
    <source>
        <strain evidence="2">cv. CVL-1</strain>
        <tissue evidence="1">Whole seedling</tissue>
    </source>
</reference>
<comment type="caution">
    <text evidence="1">The sequence shown here is derived from an EMBL/GenBank/DDBJ whole genome shotgun (WGS) entry which is preliminary data.</text>
</comment>
<accession>A0A1R3JMU3</accession>